<comment type="catalytic activity">
    <reaction evidence="10">
        <text>ATP + H2O = ADP + phosphate + H(+)</text>
        <dbReference type="Rhea" id="RHEA:13065"/>
        <dbReference type="ChEBI" id="CHEBI:15377"/>
        <dbReference type="ChEBI" id="CHEBI:15378"/>
        <dbReference type="ChEBI" id="CHEBI:30616"/>
        <dbReference type="ChEBI" id="CHEBI:43474"/>
        <dbReference type="ChEBI" id="CHEBI:456216"/>
        <dbReference type="EC" id="5.6.2.3"/>
    </reaction>
</comment>
<evidence type="ECO:0000256" key="8">
    <source>
        <dbReference type="ARBA" id="ARBA00023235"/>
    </source>
</evidence>
<dbReference type="SUPFAM" id="SSF52540">
    <property type="entry name" value="P-loop containing nucleoside triphosphate hydrolases"/>
    <property type="match status" value="1"/>
</dbReference>
<evidence type="ECO:0000256" key="9">
    <source>
        <dbReference type="ARBA" id="ARBA00044969"/>
    </source>
</evidence>
<dbReference type="EC" id="5.6.2.3" evidence="9"/>
<dbReference type="PANTHER" id="PTHR30153">
    <property type="entry name" value="REPLICATIVE DNA HELICASE DNAB"/>
    <property type="match status" value="1"/>
</dbReference>
<accession>A0A285NKJ3</accession>
<dbReference type="PANTHER" id="PTHR30153:SF2">
    <property type="entry name" value="REPLICATIVE DNA HELICASE"/>
    <property type="match status" value="1"/>
</dbReference>
<dbReference type="OrthoDB" id="2397132at2"/>
<dbReference type="InterPro" id="IPR016136">
    <property type="entry name" value="DNA_helicase_N/primase_C"/>
</dbReference>
<dbReference type="GO" id="GO:0003677">
    <property type="term" value="F:DNA binding"/>
    <property type="evidence" value="ECO:0007669"/>
    <property type="project" value="UniProtKB-KW"/>
</dbReference>
<evidence type="ECO:0000259" key="12">
    <source>
        <dbReference type="Pfam" id="PF03796"/>
    </source>
</evidence>
<evidence type="ECO:0000256" key="6">
    <source>
        <dbReference type="ARBA" id="ARBA00022840"/>
    </source>
</evidence>
<dbReference type="GO" id="GO:0006260">
    <property type="term" value="P:DNA replication"/>
    <property type="evidence" value="ECO:0007669"/>
    <property type="project" value="UniProtKB-KW"/>
</dbReference>
<dbReference type="Gene3D" id="3.40.50.300">
    <property type="entry name" value="P-loop containing nucleotide triphosphate hydrolases"/>
    <property type="match status" value="1"/>
</dbReference>
<keyword evidence="2" id="KW-0235">DNA replication</keyword>
<keyword evidence="4" id="KW-0378">Hydrolase</keyword>
<evidence type="ECO:0000313" key="14">
    <source>
        <dbReference type="Proteomes" id="UP000219356"/>
    </source>
</evidence>
<keyword evidence="8" id="KW-0413">Isomerase</keyword>
<evidence type="ECO:0000256" key="5">
    <source>
        <dbReference type="ARBA" id="ARBA00022806"/>
    </source>
</evidence>
<dbReference type="InterPro" id="IPR007693">
    <property type="entry name" value="DNA_helicase_DnaB-like_N"/>
</dbReference>
<evidence type="ECO:0000256" key="1">
    <source>
        <dbReference type="ARBA" id="ARBA00008428"/>
    </source>
</evidence>
<feature type="domain" description="DNA helicase DnaB-like N-terminal" evidence="11">
    <location>
        <begin position="11"/>
        <end position="110"/>
    </location>
</feature>
<dbReference type="EMBL" id="OBEK01000002">
    <property type="protein sequence ID" value="SNZ10020.1"/>
    <property type="molecule type" value="Genomic_DNA"/>
</dbReference>
<name>A0A285NKJ3_9BACI</name>
<protein>
    <recommendedName>
        <fullName evidence="9">DNA 5'-3' helicase</fullName>
        <ecNumber evidence="9">5.6.2.3</ecNumber>
    </recommendedName>
</protein>
<dbReference type="RefSeq" id="WP_097040753.1">
    <property type="nucleotide sequence ID" value="NZ_OBEK01000002.1"/>
</dbReference>
<dbReference type="Pfam" id="PF03796">
    <property type="entry name" value="DnaB_C"/>
    <property type="match status" value="1"/>
</dbReference>
<dbReference type="Proteomes" id="UP000219356">
    <property type="component" value="Unassembled WGS sequence"/>
</dbReference>
<dbReference type="GO" id="GO:0043139">
    <property type="term" value="F:5'-3' DNA helicase activity"/>
    <property type="evidence" value="ECO:0007669"/>
    <property type="project" value="UniProtKB-EC"/>
</dbReference>
<sequence length="510" mass="58937">MSLFDKRSAFQVLGNLSQKPSLLDDKQYRLNKDDFNAADESAFYMIIFGAIHNLYNEGLEEVDAIAIDNFLSSYEKQYKVFNENNGAQYIQEAINQSHLRNFEYYYKRLKKFSLLRHYVDQGIDVSDIYDDSIVDPRESEVLMAEFDKKSVADIISDIDRRIFQVTKKFVDSTDSERMHASEGVKELLNKFKETPDYGISLIGNYQNTIFRGGKLKTLSLRSAPSNLGKTRLALGEAADMAIDEMYDWKKKEWLKRGNTENVCFITTENEADELQPTLLAYISGVAETKIKDGDTTEEEDEILQKAVEVLERTNFQIAYIPDFDMQQIETEIKDQILENNIQYIYFDYIHISLQILTELAEASNGMKMREDMVLFMFMNKLDQIRKKYNVFIKTATQVNGEWKNVQNADSTLLRGSKALADKATSGMIALSPTNKDLEAIQPILKNGFYPGAPNVVYHIYKNRHTKFKDMKLWLYVDYDTMRQHELFLTTNNYEMVDISPTNIQAMATAE</sequence>
<keyword evidence="7" id="KW-0238">DNA-binding</keyword>
<reference evidence="14" key="1">
    <citation type="submission" date="2017-09" db="EMBL/GenBank/DDBJ databases">
        <authorList>
            <person name="Varghese N."/>
            <person name="Submissions S."/>
        </authorList>
    </citation>
    <scope>NUCLEOTIDE SEQUENCE [LARGE SCALE GENOMIC DNA]</scope>
    <source>
        <strain evidence="14">CGMCC 1.8913</strain>
    </source>
</reference>
<dbReference type="GO" id="GO:0005829">
    <property type="term" value="C:cytosol"/>
    <property type="evidence" value="ECO:0007669"/>
    <property type="project" value="TreeGrafter"/>
</dbReference>
<evidence type="ECO:0000313" key="13">
    <source>
        <dbReference type="EMBL" id="SNZ10020.1"/>
    </source>
</evidence>
<evidence type="ECO:0000256" key="4">
    <source>
        <dbReference type="ARBA" id="ARBA00022801"/>
    </source>
</evidence>
<dbReference type="InterPro" id="IPR036185">
    <property type="entry name" value="DNA_heli_DnaB-like_N_sf"/>
</dbReference>
<dbReference type="GO" id="GO:0005524">
    <property type="term" value="F:ATP binding"/>
    <property type="evidence" value="ECO:0007669"/>
    <property type="project" value="UniProtKB-KW"/>
</dbReference>
<comment type="similarity">
    <text evidence="1">Belongs to the helicase family. DnaB subfamily.</text>
</comment>
<keyword evidence="5 13" id="KW-0347">Helicase</keyword>
<evidence type="ECO:0000256" key="2">
    <source>
        <dbReference type="ARBA" id="ARBA00022705"/>
    </source>
</evidence>
<dbReference type="AlphaFoldDB" id="A0A285NKJ3"/>
<keyword evidence="14" id="KW-1185">Reference proteome</keyword>
<feature type="domain" description="SF4 helicase" evidence="12">
    <location>
        <begin position="211"/>
        <end position="472"/>
    </location>
</feature>
<evidence type="ECO:0000256" key="10">
    <source>
        <dbReference type="ARBA" id="ARBA00048954"/>
    </source>
</evidence>
<keyword evidence="6" id="KW-0067">ATP-binding</keyword>
<evidence type="ECO:0000256" key="7">
    <source>
        <dbReference type="ARBA" id="ARBA00023125"/>
    </source>
</evidence>
<dbReference type="SUPFAM" id="SSF48024">
    <property type="entry name" value="N-terminal domain of DnaB helicase"/>
    <property type="match status" value="1"/>
</dbReference>
<keyword evidence="3" id="KW-0547">Nucleotide-binding</keyword>
<evidence type="ECO:0000259" key="11">
    <source>
        <dbReference type="Pfam" id="PF00772"/>
    </source>
</evidence>
<gene>
    <name evidence="13" type="ORF">SAMN05421503_1475</name>
</gene>
<dbReference type="Gene3D" id="1.10.860.10">
    <property type="entry name" value="DNAb Helicase, Chain A"/>
    <property type="match status" value="1"/>
</dbReference>
<dbReference type="GO" id="GO:0016787">
    <property type="term" value="F:hydrolase activity"/>
    <property type="evidence" value="ECO:0007669"/>
    <property type="project" value="UniProtKB-KW"/>
</dbReference>
<dbReference type="InterPro" id="IPR007694">
    <property type="entry name" value="DNA_helicase_DnaB-like_C"/>
</dbReference>
<dbReference type="Pfam" id="PF00772">
    <property type="entry name" value="DnaB"/>
    <property type="match status" value="1"/>
</dbReference>
<dbReference type="InterPro" id="IPR027417">
    <property type="entry name" value="P-loop_NTPase"/>
</dbReference>
<organism evidence="13 14">
    <name type="scientific">Terribacillus aidingensis</name>
    <dbReference type="NCBI Taxonomy" id="586416"/>
    <lineage>
        <taxon>Bacteria</taxon>
        <taxon>Bacillati</taxon>
        <taxon>Bacillota</taxon>
        <taxon>Bacilli</taxon>
        <taxon>Bacillales</taxon>
        <taxon>Bacillaceae</taxon>
        <taxon>Terribacillus</taxon>
    </lineage>
</organism>
<evidence type="ECO:0000256" key="3">
    <source>
        <dbReference type="ARBA" id="ARBA00022741"/>
    </source>
</evidence>
<proteinExistence type="inferred from homology"/>